<reference evidence="2 3" key="1">
    <citation type="submission" date="2016-11" db="EMBL/GenBank/DDBJ databases">
        <authorList>
            <person name="Jaros S."/>
            <person name="Januszkiewicz K."/>
            <person name="Wedrychowicz H."/>
        </authorList>
    </citation>
    <scope>NUCLEOTIDE SEQUENCE [LARGE SCALE GENOMIC DNA]</scope>
    <source>
        <strain evidence="2 3">DSM 16010</strain>
    </source>
</reference>
<protein>
    <submittedName>
        <fullName evidence="2">Uncharacterized protein</fullName>
    </submittedName>
</protein>
<feature type="region of interest" description="Disordered" evidence="1">
    <location>
        <begin position="23"/>
        <end position="75"/>
    </location>
</feature>
<evidence type="ECO:0000256" key="1">
    <source>
        <dbReference type="SAM" id="MobiDB-lite"/>
    </source>
</evidence>
<dbReference type="AlphaFoldDB" id="A0A1M7ATV0"/>
<dbReference type="RefSeq" id="WP_072707544.1">
    <property type="nucleotide sequence ID" value="NZ_FRCF01000002.1"/>
</dbReference>
<dbReference type="EMBL" id="FRCF01000002">
    <property type="protein sequence ID" value="SHL46087.1"/>
    <property type="molecule type" value="Genomic_DNA"/>
</dbReference>
<name>A0A1M7ATV0_9BACL</name>
<feature type="compositionally biased region" description="Acidic residues" evidence="1">
    <location>
        <begin position="23"/>
        <end position="32"/>
    </location>
</feature>
<evidence type="ECO:0000313" key="3">
    <source>
        <dbReference type="Proteomes" id="UP000184206"/>
    </source>
</evidence>
<sequence length="75" mass="7807">MKKYLLAGGLASILVLGACGEDDADLGEDAEEMDHGTGDQDEADNETGEETQEIDEGAADETGEGQSEEEAEDAD</sequence>
<proteinExistence type="predicted"/>
<evidence type="ECO:0000313" key="2">
    <source>
        <dbReference type="EMBL" id="SHL46087.1"/>
    </source>
</evidence>
<dbReference type="Proteomes" id="UP000184206">
    <property type="component" value="Unassembled WGS sequence"/>
</dbReference>
<dbReference type="STRING" id="1123231.SAMN02745189_00251"/>
<gene>
    <name evidence="2" type="ORF">SAMN02745189_00251</name>
</gene>
<dbReference type="PROSITE" id="PS51257">
    <property type="entry name" value="PROKAR_LIPOPROTEIN"/>
    <property type="match status" value="1"/>
</dbReference>
<keyword evidence="3" id="KW-1185">Reference proteome</keyword>
<feature type="compositionally biased region" description="Acidic residues" evidence="1">
    <location>
        <begin position="39"/>
        <end position="75"/>
    </location>
</feature>
<organism evidence="2 3">
    <name type="scientific">Lacicoccus alkaliphilus DSM 16010</name>
    <dbReference type="NCBI Taxonomy" id="1123231"/>
    <lineage>
        <taxon>Bacteria</taxon>
        <taxon>Bacillati</taxon>
        <taxon>Bacillota</taxon>
        <taxon>Bacilli</taxon>
        <taxon>Bacillales</taxon>
        <taxon>Salinicoccaceae</taxon>
        <taxon>Lacicoccus</taxon>
    </lineage>
</organism>
<accession>A0A1M7ATV0</accession>